<sequence>MTTMNTNRIPAGVTTGGQFATGTRTEADVALTSAPIPAADTDMTPEQLMAAALNSANYHSRVKGLRFTPPEDIAQDTIAQVLEARRKDPTRVITTAYVHQIAYGFVAHRTRGNLSAADRKAIGIYQSRIDAQELTMDRPMTSKERDLVAADIRAGWHDQRRKPSLDFVARAARGRTLSLDAPVGTDESAPSLLDYATQGYVYKDEDALAVEPDSITAKAIALAGDRQKAEAKDQLWEAMREGSPELPEPLVGTMARREGLVHQRAMKEVGVRAAVNDWNTGNDDSAAAVALFAPFGDIGPDEKDEVAALFTRNESYADQLYDIVVKKAMVPTQAQKLRTA</sequence>
<protein>
    <submittedName>
        <fullName evidence="1">Uncharacterized protein</fullName>
    </submittedName>
</protein>
<proteinExistence type="predicted"/>
<gene>
    <name evidence="1" type="ORF">V5R04_07185</name>
</gene>
<dbReference type="EMBL" id="CP146203">
    <property type="protein sequence ID" value="XBH22986.1"/>
    <property type="molecule type" value="Genomic_DNA"/>
</dbReference>
<organism evidence="1">
    <name type="scientific">Jonesiaceae bacterium BS-20</name>
    <dbReference type="NCBI Taxonomy" id="3120821"/>
    <lineage>
        <taxon>Bacteria</taxon>
        <taxon>Bacillati</taxon>
        <taxon>Actinomycetota</taxon>
        <taxon>Actinomycetes</taxon>
        <taxon>Micrococcales</taxon>
        <taxon>Jonesiaceae</taxon>
    </lineage>
</organism>
<accession>A0AAU7E0A9</accession>
<dbReference type="AlphaFoldDB" id="A0AAU7E0A9"/>
<name>A0AAU7E0A9_9MICO</name>
<reference evidence="1" key="1">
    <citation type="submission" date="2024-02" db="EMBL/GenBank/DDBJ databases">
        <title>Tomenella chthoni gen. nov. sp. nov., a member of the family Jonesiaceae isolated from bat guano.</title>
        <authorList>
            <person name="Miller S.L."/>
            <person name="King J."/>
            <person name="Sankaranarayanan K."/>
            <person name="Lawson P.A."/>
        </authorList>
    </citation>
    <scope>NUCLEOTIDE SEQUENCE</scope>
    <source>
        <strain evidence="1">BS-20</strain>
    </source>
</reference>
<evidence type="ECO:0000313" key="1">
    <source>
        <dbReference type="EMBL" id="XBH22986.1"/>
    </source>
</evidence>